<feature type="compositionally biased region" description="Basic and acidic residues" evidence="10">
    <location>
        <begin position="2529"/>
        <end position="2539"/>
    </location>
</feature>
<dbReference type="InterPro" id="IPR027417">
    <property type="entry name" value="P-loop_NTPase"/>
</dbReference>
<dbReference type="InterPro" id="IPR009071">
    <property type="entry name" value="HMG_box_dom"/>
</dbReference>
<feature type="compositionally biased region" description="Basic and acidic residues" evidence="10">
    <location>
        <begin position="118"/>
        <end position="128"/>
    </location>
</feature>
<dbReference type="InterPro" id="IPR023779">
    <property type="entry name" value="Chromodomain_CS"/>
</dbReference>
<feature type="compositionally biased region" description="Acidic residues" evidence="10">
    <location>
        <begin position="55"/>
        <end position="73"/>
    </location>
</feature>
<keyword evidence="4" id="KW-0378">Hydrolase</keyword>
<dbReference type="InterPro" id="IPR000953">
    <property type="entry name" value="Chromo/chromo_shadow_dom"/>
</dbReference>
<dbReference type="Pfam" id="PF00271">
    <property type="entry name" value="Helicase_C"/>
    <property type="match status" value="1"/>
</dbReference>
<evidence type="ECO:0000256" key="4">
    <source>
        <dbReference type="ARBA" id="ARBA00022801"/>
    </source>
</evidence>
<sequence>MPPKRGRKAGVSMYDKKKSSGVAQTSKLASPIRKELEAKASGSYKPSYCEASSSEGEEEYESETSESESESSDDGLAPKKRKAKAKAKTKAKKSKKKKKVDDLEKDGDSEFEEGDDAADFKWKARPEKLASWASQKPKKNPKAVLQKRGARSTRASSGQGSKTPSNSRAPSRSSRRTSSSGGKSYKESDDDEDKDEEEESEAEEEEDDDSSEEVVQMFKSGERAPRNTSSGLKKGKNKTTNYNEDSESSSDEIQLESDSEDDAPKRKPKPKKKAPQAKKKTPIDDSKWGKFQDDDDVYMEEVLSDSAEKNQVKPALSAWMYYVKSVSGEVQAQIASSSESTLEAASENVKGKLMAQIGAMWKDLSDEEREPYLEMHKEDRERFDRESTERDAMFERRQEAKRAANFQATSSKRSSKKTNFFEGVGVQEGVDEFLATDSDYDSESVSSQDVLLVEKILANRHETQASWNKIMKDMNTDHISNGSMFLPDPNEPKPEKNAYSEKFLVKWQGYSYMHLSWETQKDLMAECGGGPQGSLGIKSRISTYLKKSEGNGGKLLSHQIRGDGEYIPPDYTQIDRILDIDSENDNHVVETQTDDPDSALPSSCGVPEEIVLDRSSPDYDKTESKGRLILVKWGGIPYMESIAAYERERDLINAGIEYLPQAELFYKRNRKPSKKWFEQKATKSVHAQIDDYLTLKKGHTNSSRKLGEKAKYVKAKGKDKVAEVNEKNYAALKEKLMKKIWKNGGSLRDYQAEGIAWLYTASIPEVPESRDGWDNSRGAMLADEMGLGKTLQTVGFVQALKELRHTTKPTLIVAPLSTIPHWQREFESWTDLNTIVYYGNKWDRENIRKLEFGFDKDRPKSDSAATKLKKYHPSGGFRHTVETEWAPNAVKYDKVVVTRRLWKCDVVITTPETLSSSDDYAELHAINWQCLIVDEAHRLKNTKSKIAEVLASSDFKFDFKVALTGTPIQNNLGELWSLMHFIDKKKFPEREDRRVEQEQLTLDAFEAKFGDLSEGNLLEKLHSVIGTYILRRLKEDVEKSVPAKEETILNCPMPMMQKKQYRAIYEKNIKLLAVDDGRKIKGPSLINVAMELRKCCNHPFLIEGGEAKLKEEWMEGGNDKKDEKGFMSASCGKFKFLDKLLPKLFSDGHRVLMFSQFVMMLDVLEDYLFYHGYDFCRIDGSITGPQRQAAIDRFQGKKSSMATDEQTDKEKLPFIMLLSTRAGGVGINLTAADTCIIYDSDWNPQNDLQAQARCHRIGQTKKVTVYRLVTMNSYEEQMLNVASLKMGLDTAVLSGLKKDGDIISPKEIERLLKIGAMGAFTDKGEEKGEDEETLKFDEMDVDELLAKAKTVVHDGNSGGNKAGGVFSKVTFNAADEKPEDEIDVDDPAFWAKAIGEDKFKALTAEEVLEKRTKNKVAYYTDNAFERHDDLEDYEDDGQSPSDSESMSGDGTEEGDGNEAIEDDSPAFKFYQVDWKISQYQVTRQNQRYLEALLQQMTLHGIFTRSARGWTERDAQGRAVWIPSRWQIHESFSNSVAGRMDVKEERAYCLVIVLQLFWEWTKREAITAREKSLRFKIETWEAKNFSQEYEGEEEGEEEVEVEMRPTEKDLEPLDTIQMREFALLWKMHKAWFIKALDEVREYEKTEFGHIRKTLILGKAANPALGVLSTDVHKEAIEVFKSSLWDSLKTRMWTWNATIGMSFSPPAKLARRKDEKLPSIRSVLQRVAEDYKELLPVVHAVLDKDKECRRRDEEAMQKMRADAAALPAPSTLSQETPEEVYNIFKGLYSWFVPAHVREDINWLKKIKSNRMKTALSKIHLIELLEVPLREANYDETMMRVPLTTSGLPTPTWGARQDIQLLSLVDKYGSPDTGNTDLDKETYSKMEDHASFLWGQYTPEISTIIPGLPPQQPPQFFESHLHMTYKRASELDLSVLSDGVREKLREAFSNTFGALMVAPALKTEVVDPGESVVMDIEVTEEAKGALAAKPAPAGPQPDASPEITDLSLPPRRALQTRLKALHKNIVRTASLGWESQLKWRAEALPTFRKGDPGTELLFCLLEVATSLDLTEADFSLMECFIRNEIILISNAMINQAHSNTANVGIKLLAIGHLIKEYQIMVTQWTPNLPQIFKTDRDEAINALRRLGSLPEIDRTKELEMKARERERQMKEDMKKVVRQNNKSRTSGEISLQAAITAFLKKSKEKENERASSLAGVPSVLLTRGEVEVLRVLLAKGLPPNVDKIDEISPYKRIKLDFEQLREACLNAAQVKMLAAETDLNEASNEYNVTKGDADLQRTSRALTSKEEKAFAASVRKAFEEKEKAVRWKSEAKADFEEMHRFLGGRELRPFMVNLLGLVEAIRLGAGFIDLKKKGKPSDNGLGVEVLDEGRRLLEFWAEQAKFIKTPGFGVLGDESRGRMCCELDLKANRAIFAQISQISRLRFFFTSGGGAKGVAEMVPKLVEIRRLINDSWLEPDWWTAQCDLGLMVGLAERGFDYFEEIFENKRYRIKQSYEEWAEKQPKEKEGEGEEEAKEKEKEEGAKKGRPSKQAAKVNNELVQTRASCQIRLNHLVRELNKHHIRKENSEKASTFFNTIRKKQNAGAETQGKEKKRKVDGGTTVAKNLAELKRATSEQPEPAATLKIKTKKGGGGGLKTSIVEDGTPVGGGSILAPSNKDNSENGDEKGFLLVGGGVKRKLSGGGAGGY</sequence>
<feature type="compositionally biased region" description="Acidic residues" evidence="10">
    <location>
        <begin position="188"/>
        <end position="212"/>
    </location>
</feature>
<evidence type="ECO:0000256" key="5">
    <source>
        <dbReference type="ARBA" id="ARBA00022840"/>
    </source>
</evidence>
<dbReference type="GO" id="GO:0003677">
    <property type="term" value="F:DNA binding"/>
    <property type="evidence" value="ECO:0007669"/>
    <property type="project" value="UniProtKB-UniRule"/>
</dbReference>
<name>A0A9W7BDL8_9STRA</name>
<protein>
    <submittedName>
        <fullName evidence="15">Uncharacterized protein</fullName>
    </submittedName>
</protein>
<accession>A0A9W7BDL8</accession>
<dbReference type="Proteomes" id="UP001165160">
    <property type="component" value="Unassembled WGS sequence"/>
</dbReference>
<evidence type="ECO:0000256" key="7">
    <source>
        <dbReference type="ARBA" id="ARBA00023163"/>
    </source>
</evidence>
<feature type="domain" description="Chromo" evidence="11">
    <location>
        <begin position="451"/>
        <end position="527"/>
    </location>
</feature>
<proteinExistence type="predicted"/>
<feature type="domain" description="Helicase C-terminal" evidence="14">
    <location>
        <begin position="1136"/>
        <end position="1304"/>
    </location>
</feature>
<evidence type="ECO:0000256" key="3">
    <source>
        <dbReference type="ARBA" id="ARBA00022741"/>
    </source>
</evidence>
<dbReference type="SMART" id="SM00487">
    <property type="entry name" value="DEXDc"/>
    <property type="match status" value="1"/>
</dbReference>
<dbReference type="PROSITE" id="PS00598">
    <property type="entry name" value="CHROMO_1"/>
    <property type="match status" value="1"/>
</dbReference>
<keyword evidence="6" id="KW-0805">Transcription regulation</keyword>
<feature type="compositionally biased region" description="Acidic residues" evidence="10">
    <location>
        <begin position="244"/>
        <end position="261"/>
    </location>
</feature>
<dbReference type="InterPro" id="IPR000330">
    <property type="entry name" value="SNF2_N"/>
</dbReference>
<keyword evidence="9" id="KW-0238">DNA-binding</keyword>
<dbReference type="Gene3D" id="3.40.50.300">
    <property type="entry name" value="P-loop containing nucleotide triphosphate hydrolases"/>
    <property type="match status" value="1"/>
</dbReference>
<dbReference type="InterPro" id="IPR036910">
    <property type="entry name" value="HMG_box_dom_sf"/>
</dbReference>
<keyword evidence="16" id="KW-1185">Reference proteome</keyword>
<feature type="compositionally biased region" description="Basic residues" evidence="10">
    <location>
        <begin position="78"/>
        <end position="98"/>
    </location>
</feature>
<feature type="compositionally biased region" description="Polar residues" evidence="10">
    <location>
        <begin position="1438"/>
        <end position="1448"/>
    </location>
</feature>
<evidence type="ECO:0000256" key="1">
    <source>
        <dbReference type="ARBA" id="ARBA00004123"/>
    </source>
</evidence>
<feature type="compositionally biased region" description="Acidic residues" evidence="10">
    <location>
        <begin position="1450"/>
        <end position="1462"/>
    </location>
</feature>
<comment type="caution">
    <text evidence="15">The sequence shown here is derived from an EMBL/GenBank/DDBJ whole genome shotgun (WGS) entry which is preliminary data.</text>
</comment>
<dbReference type="CDD" id="cd00084">
    <property type="entry name" value="HMG-box_SF"/>
    <property type="match status" value="1"/>
</dbReference>
<dbReference type="InterPro" id="IPR016197">
    <property type="entry name" value="Chromo-like_dom_sf"/>
</dbReference>
<evidence type="ECO:0000259" key="14">
    <source>
        <dbReference type="PROSITE" id="PS51194"/>
    </source>
</evidence>
<keyword evidence="7" id="KW-0804">Transcription</keyword>
<evidence type="ECO:0000256" key="8">
    <source>
        <dbReference type="ARBA" id="ARBA00023242"/>
    </source>
</evidence>
<dbReference type="Gene3D" id="3.40.50.10810">
    <property type="entry name" value="Tandem AAA-ATPase domain"/>
    <property type="match status" value="1"/>
</dbReference>
<feature type="domain" description="Helicase ATP-binding" evidence="13">
    <location>
        <begin position="770"/>
        <end position="985"/>
    </location>
</feature>
<dbReference type="GO" id="GO:0016787">
    <property type="term" value="F:hydrolase activity"/>
    <property type="evidence" value="ECO:0007669"/>
    <property type="project" value="UniProtKB-KW"/>
</dbReference>
<dbReference type="SUPFAM" id="SSF47095">
    <property type="entry name" value="HMG-box"/>
    <property type="match status" value="1"/>
</dbReference>
<keyword evidence="8 9" id="KW-0539">Nucleus</keyword>
<evidence type="ECO:0000256" key="2">
    <source>
        <dbReference type="ARBA" id="ARBA00022737"/>
    </source>
</evidence>
<evidence type="ECO:0000259" key="13">
    <source>
        <dbReference type="PROSITE" id="PS51192"/>
    </source>
</evidence>
<feature type="region of interest" description="Disordered" evidence="10">
    <location>
        <begin position="2626"/>
        <end position="2681"/>
    </location>
</feature>
<dbReference type="InterPro" id="IPR014001">
    <property type="entry name" value="Helicase_ATP-bd"/>
</dbReference>
<dbReference type="InterPro" id="IPR001650">
    <property type="entry name" value="Helicase_C-like"/>
</dbReference>
<dbReference type="Pfam" id="PF00176">
    <property type="entry name" value="SNF2-rel_dom"/>
    <property type="match status" value="1"/>
</dbReference>
<dbReference type="SUPFAM" id="SSF52540">
    <property type="entry name" value="P-loop containing nucleoside triphosphate hydrolases"/>
    <property type="match status" value="2"/>
</dbReference>
<feature type="compositionally biased region" description="Basic residues" evidence="10">
    <location>
        <begin position="266"/>
        <end position="280"/>
    </location>
</feature>
<keyword evidence="3" id="KW-0547">Nucleotide-binding</keyword>
<feature type="compositionally biased region" description="Low complexity" evidence="10">
    <location>
        <begin position="165"/>
        <end position="180"/>
    </location>
</feature>
<feature type="compositionally biased region" description="Basic and acidic residues" evidence="10">
    <location>
        <begin position="99"/>
        <end position="108"/>
    </location>
</feature>
<evidence type="ECO:0000256" key="9">
    <source>
        <dbReference type="PROSITE-ProRule" id="PRU00267"/>
    </source>
</evidence>
<dbReference type="SMART" id="SM00490">
    <property type="entry name" value="HELICc"/>
    <property type="match status" value="1"/>
</dbReference>
<dbReference type="PANTHER" id="PTHR45623:SF48">
    <property type="entry name" value="SNF2 FAMILY DNA-DEPENDENT ATPASE"/>
    <property type="match status" value="1"/>
</dbReference>
<dbReference type="InterPro" id="IPR049730">
    <property type="entry name" value="SNF2/RAD54-like_C"/>
</dbReference>
<evidence type="ECO:0000313" key="15">
    <source>
        <dbReference type="EMBL" id="GMH89096.1"/>
    </source>
</evidence>
<evidence type="ECO:0000313" key="16">
    <source>
        <dbReference type="Proteomes" id="UP001165160"/>
    </source>
</evidence>
<dbReference type="GO" id="GO:0005524">
    <property type="term" value="F:ATP binding"/>
    <property type="evidence" value="ECO:0007669"/>
    <property type="project" value="UniProtKB-KW"/>
</dbReference>
<dbReference type="EMBL" id="BRXX01000090">
    <property type="protein sequence ID" value="GMH89096.1"/>
    <property type="molecule type" value="Genomic_DNA"/>
</dbReference>
<organism evidence="15 16">
    <name type="scientific">Triparma verrucosa</name>
    <dbReference type="NCBI Taxonomy" id="1606542"/>
    <lineage>
        <taxon>Eukaryota</taxon>
        <taxon>Sar</taxon>
        <taxon>Stramenopiles</taxon>
        <taxon>Ochrophyta</taxon>
        <taxon>Bolidophyceae</taxon>
        <taxon>Parmales</taxon>
        <taxon>Triparmaceae</taxon>
        <taxon>Triparma</taxon>
    </lineage>
</organism>
<feature type="domain" description="HMG box" evidence="12">
    <location>
        <begin position="312"/>
        <end position="391"/>
    </location>
</feature>
<dbReference type="Gene3D" id="1.10.30.10">
    <property type="entry name" value="High mobility group box domain"/>
    <property type="match status" value="1"/>
</dbReference>
<feature type="DNA-binding region" description="HMG box" evidence="9">
    <location>
        <begin position="312"/>
        <end position="391"/>
    </location>
</feature>
<dbReference type="GO" id="GO:0005634">
    <property type="term" value="C:nucleus"/>
    <property type="evidence" value="ECO:0007669"/>
    <property type="project" value="UniProtKB-SubCell"/>
</dbReference>
<dbReference type="PROSITE" id="PS50118">
    <property type="entry name" value="HMG_BOX_2"/>
    <property type="match status" value="1"/>
</dbReference>
<feature type="compositionally biased region" description="Low complexity" evidence="10">
    <location>
        <begin position="1981"/>
        <end position="1996"/>
    </location>
</feature>
<evidence type="ECO:0000259" key="11">
    <source>
        <dbReference type="PROSITE" id="PS50013"/>
    </source>
</evidence>
<dbReference type="PANTHER" id="PTHR45623">
    <property type="entry name" value="CHROMODOMAIN-HELICASE-DNA-BINDING PROTEIN 3-RELATED-RELATED"/>
    <property type="match status" value="1"/>
</dbReference>
<evidence type="ECO:0000259" key="12">
    <source>
        <dbReference type="PROSITE" id="PS50118"/>
    </source>
</evidence>
<dbReference type="SUPFAM" id="SSF54160">
    <property type="entry name" value="Chromo domain-like"/>
    <property type="match status" value="1"/>
</dbReference>
<keyword evidence="2" id="KW-0677">Repeat</keyword>
<feature type="compositionally biased region" description="Basic and acidic residues" evidence="10">
    <location>
        <begin position="281"/>
        <end position="292"/>
    </location>
</feature>
<keyword evidence="5" id="KW-0067">ATP-binding</keyword>
<dbReference type="InterPro" id="IPR038718">
    <property type="entry name" value="SNF2-like_sf"/>
</dbReference>
<dbReference type="Pfam" id="PF09011">
    <property type="entry name" value="HMG_box_2"/>
    <property type="match status" value="1"/>
</dbReference>
<feature type="region of interest" description="Disordered" evidence="10">
    <location>
        <begin position="1427"/>
        <end position="1462"/>
    </location>
</feature>
<evidence type="ECO:0000256" key="6">
    <source>
        <dbReference type="ARBA" id="ARBA00023015"/>
    </source>
</evidence>
<feature type="compositionally biased region" description="Polar residues" evidence="10">
    <location>
        <begin position="153"/>
        <end position="164"/>
    </location>
</feature>
<feature type="region of interest" description="Disordered" evidence="10">
    <location>
        <begin position="1981"/>
        <end position="2003"/>
    </location>
</feature>
<dbReference type="Gene3D" id="2.40.50.40">
    <property type="match status" value="1"/>
</dbReference>
<reference evidence="16" key="1">
    <citation type="journal article" date="2023" name="Commun. Biol.">
        <title>Genome analysis of Parmales, the sister group of diatoms, reveals the evolutionary specialization of diatoms from phago-mixotrophs to photoautotrophs.</title>
        <authorList>
            <person name="Ban H."/>
            <person name="Sato S."/>
            <person name="Yoshikawa S."/>
            <person name="Yamada K."/>
            <person name="Nakamura Y."/>
            <person name="Ichinomiya M."/>
            <person name="Sato N."/>
            <person name="Blanc-Mathieu R."/>
            <person name="Endo H."/>
            <person name="Kuwata A."/>
            <person name="Ogata H."/>
        </authorList>
    </citation>
    <scope>NUCLEOTIDE SEQUENCE [LARGE SCALE GENOMIC DNA]</scope>
    <source>
        <strain evidence="16">NIES 3699</strain>
    </source>
</reference>
<comment type="subcellular location">
    <subcellularLocation>
        <location evidence="1">Nucleus</location>
    </subcellularLocation>
</comment>
<dbReference type="PROSITE" id="PS51194">
    <property type="entry name" value="HELICASE_CTER"/>
    <property type="match status" value="1"/>
</dbReference>
<feature type="region of interest" description="Disordered" evidence="10">
    <location>
        <begin position="1"/>
        <end position="292"/>
    </location>
</feature>
<dbReference type="PROSITE" id="PS50013">
    <property type="entry name" value="CHROMO_2"/>
    <property type="match status" value="1"/>
</dbReference>
<evidence type="ECO:0000256" key="10">
    <source>
        <dbReference type="SAM" id="MobiDB-lite"/>
    </source>
</evidence>
<feature type="region of interest" description="Disordered" evidence="10">
    <location>
        <begin position="2514"/>
        <end position="2551"/>
    </location>
</feature>
<dbReference type="PROSITE" id="PS51192">
    <property type="entry name" value="HELICASE_ATP_BIND_1"/>
    <property type="match status" value="1"/>
</dbReference>
<gene>
    <name evidence="15" type="ORF">TrVE_jg11702</name>
</gene>
<dbReference type="CDD" id="cd18793">
    <property type="entry name" value="SF2_C_SNF"/>
    <property type="match status" value="1"/>
</dbReference>
<feature type="region of interest" description="Disordered" evidence="10">
    <location>
        <begin position="2162"/>
        <end position="2182"/>
    </location>
</feature>
<dbReference type="SMART" id="SM00398">
    <property type="entry name" value="HMG"/>
    <property type="match status" value="1"/>
</dbReference>
<feature type="compositionally biased region" description="Basic and acidic residues" evidence="10">
    <location>
        <begin position="2162"/>
        <end position="2172"/>
    </location>
</feature>